<dbReference type="PRINTS" id="PR00344">
    <property type="entry name" value="BCTRLSENSOR"/>
</dbReference>
<dbReference type="Gene3D" id="6.10.340.10">
    <property type="match status" value="1"/>
</dbReference>
<dbReference type="Pfam" id="PF13756">
    <property type="entry name" value="Stimulus_sens_1"/>
    <property type="match status" value="1"/>
</dbReference>
<dbReference type="InterPro" id="IPR050428">
    <property type="entry name" value="TCS_sensor_his_kinase"/>
</dbReference>
<dbReference type="PANTHER" id="PTHR45436">
    <property type="entry name" value="SENSOR HISTIDINE KINASE YKOH"/>
    <property type="match status" value="1"/>
</dbReference>
<feature type="transmembrane region" description="Helical" evidence="11">
    <location>
        <begin position="20"/>
        <end position="39"/>
    </location>
</feature>
<dbReference type="Pfam" id="PF02518">
    <property type="entry name" value="HATPase_c"/>
    <property type="match status" value="1"/>
</dbReference>
<gene>
    <name evidence="14" type="ORF">SAMN05421779_108105</name>
</gene>
<dbReference type="CDD" id="cd06225">
    <property type="entry name" value="HAMP"/>
    <property type="match status" value="1"/>
</dbReference>
<dbReference type="SMART" id="SM00387">
    <property type="entry name" value="HATPase_c"/>
    <property type="match status" value="1"/>
</dbReference>
<dbReference type="Proteomes" id="UP000185678">
    <property type="component" value="Unassembled WGS sequence"/>
</dbReference>
<dbReference type="InterPro" id="IPR025908">
    <property type="entry name" value="Sensor_TM1"/>
</dbReference>
<name>A0A1N7PW72_9PROT</name>
<evidence type="ECO:0000256" key="2">
    <source>
        <dbReference type="ARBA" id="ARBA00004370"/>
    </source>
</evidence>
<evidence type="ECO:0000256" key="6">
    <source>
        <dbReference type="ARBA" id="ARBA00022692"/>
    </source>
</evidence>
<dbReference type="EC" id="2.7.13.3" evidence="3"/>
<keyword evidence="5" id="KW-0808">Transferase</keyword>
<reference evidence="14 15" key="1">
    <citation type="submission" date="2017-01" db="EMBL/GenBank/DDBJ databases">
        <authorList>
            <person name="Mah S.A."/>
            <person name="Swanson W.J."/>
            <person name="Moy G.W."/>
            <person name="Vacquier V.D."/>
        </authorList>
    </citation>
    <scope>NUCLEOTIDE SEQUENCE [LARGE SCALE GENOMIC DNA]</scope>
    <source>
        <strain evidence="14 15">DSM 11589</strain>
    </source>
</reference>
<dbReference type="InterPro" id="IPR003594">
    <property type="entry name" value="HATPase_dom"/>
</dbReference>
<dbReference type="InterPro" id="IPR004358">
    <property type="entry name" value="Sig_transdc_His_kin-like_C"/>
</dbReference>
<dbReference type="RefSeq" id="WP_076401835.1">
    <property type="nucleotide sequence ID" value="NZ_FTOA01000008.1"/>
</dbReference>
<dbReference type="GO" id="GO:0016020">
    <property type="term" value="C:membrane"/>
    <property type="evidence" value="ECO:0007669"/>
    <property type="project" value="UniProtKB-SubCell"/>
</dbReference>
<feature type="domain" description="Histidine kinase" evidence="12">
    <location>
        <begin position="327"/>
        <end position="549"/>
    </location>
</feature>
<dbReference type="SUPFAM" id="SSF47384">
    <property type="entry name" value="Homodimeric domain of signal transducing histidine kinase"/>
    <property type="match status" value="1"/>
</dbReference>
<dbReference type="GO" id="GO:0000155">
    <property type="term" value="F:phosphorelay sensor kinase activity"/>
    <property type="evidence" value="ECO:0007669"/>
    <property type="project" value="InterPro"/>
</dbReference>
<dbReference type="CDD" id="cd00082">
    <property type="entry name" value="HisKA"/>
    <property type="match status" value="1"/>
</dbReference>
<evidence type="ECO:0000313" key="14">
    <source>
        <dbReference type="EMBL" id="SIT14841.1"/>
    </source>
</evidence>
<dbReference type="PROSITE" id="PS50885">
    <property type="entry name" value="HAMP"/>
    <property type="match status" value="1"/>
</dbReference>
<dbReference type="EMBL" id="FTOA01000008">
    <property type="protein sequence ID" value="SIT14841.1"/>
    <property type="molecule type" value="Genomic_DNA"/>
</dbReference>
<dbReference type="PANTHER" id="PTHR45436:SF5">
    <property type="entry name" value="SENSOR HISTIDINE KINASE TRCS"/>
    <property type="match status" value="1"/>
</dbReference>
<dbReference type="AlphaFoldDB" id="A0A1N7PW72"/>
<feature type="transmembrane region" description="Helical" evidence="11">
    <location>
        <begin position="241"/>
        <end position="261"/>
    </location>
</feature>
<keyword evidence="15" id="KW-1185">Reference proteome</keyword>
<dbReference type="InterPro" id="IPR003660">
    <property type="entry name" value="HAMP_dom"/>
</dbReference>
<keyword evidence="6 11" id="KW-0812">Transmembrane</keyword>
<keyword evidence="10 11" id="KW-0472">Membrane</keyword>
<evidence type="ECO:0000256" key="7">
    <source>
        <dbReference type="ARBA" id="ARBA00022777"/>
    </source>
</evidence>
<dbReference type="Pfam" id="PF00512">
    <property type="entry name" value="HisKA"/>
    <property type="match status" value="1"/>
</dbReference>
<evidence type="ECO:0000256" key="3">
    <source>
        <dbReference type="ARBA" id="ARBA00012438"/>
    </source>
</evidence>
<keyword evidence="4" id="KW-0597">Phosphoprotein</keyword>
<dbReference type="Gene3D" id="3.30.565.10">
    <property type="entry name" value="Histidine kinase-like ATPase, C-terminal domain"/>
    <property type="match status" value="1"/>
</dbReference>
<dbReference type="InterPro" id="IPR005467">
    <property type="entry name" value="His_kinase_dom"/>
</dbReference>
<proteinExistence type="predicted"/>
<protein>
    <recommendedName>
        <fullName evidence="3">histidine kinase</fullName>
        <ecNumber evidence="3">2.7.13.3</ecNumber>
    </recommendedName>
</protein>
<sequence>MTPTSESRRPPRALSPLTQRILAVNLIAPIMLLAGLLYLDQYEDALVEADLTSLRVQADVIAAAVAESAVSAETATIENLRLPVTSHRLVVDQTRAIVRRLAELGSIRARVFDPNGLLVADSRQLIGPGGAIQVFDLPAAEPATLENGLKDLFSVTGRLFSWDAPLPRYSERREQTAADYDEVVQALEDGMSARAVRRLNGDDRMLSVAVPVQYYKHVVGAVLVTRPDTNIKQSLFEVRLAIGKLFLGTLLITVLLSFYLAQAIATPVRRLAAAAEAVRRGGSKGRSVVLPDLSHRQDEIGDLSVSQRAMTTALWERMDAIERFAADVAHEIKNPLTSMRSAVETVVRTSNPEHQRKLLAILQDDVARLDRLITDISDASRLDAELSRADSEKVALAPMLSTLAEVYGPVAEQQQVQLRLDLPANDCLEVNGLEDRLVQVVRNLIGNALSFSPQDGELVIEARRTAGFIELAVIDDGPGLPPGKELAIFERFYSERPRGEKFGTHSGLGLSISKQIVEAHRGTIIASNRLAPDGSVLGACFTVRLPEAAAAGKSGKLAAKVAARNKS</sequence>
<dbReference type="InterPro" id="IPR025919">
    <property type="entry name" value="Stimulus_sens_dom"/>
</dbReference>
<dbReference type="InterPro" id="IPR036097">
    <property type="entry name" value="HisK_dim/P_sf"/>
</dbReference>
<keyword evidence="8 11" id="KW-1133">Transmembrane helix</keyword>
<evidence type="ECO:0000256" key="5">
    <source>
        <dbReference type="ARBA" id="ARBA00022679"/>
    </source>
</evidence>
<accession>A0A1N7PW72</accession>
<dbReference type="Gene3D" id="1.10.287.130">
    <property type="match status" value="1"/>
</dbReference>
<dbReference type="SMART" id="SM00304">
    <property type="entry name" value="HAMP"/>
    <property type="match status" value="1"/>
</dbReference>
<feature type="domain" description="HAMP" evidence="13">
    <location>
        <begin position="262"/>
        <end position="319"/>
    </location>
</feature>
<comment type="subcellular location">
    <subcellularLocation>
        <location evidence="2">Membrane</location>
    </subcellularLocation>
</comment>
<evidence type="ECO:0000256" key="9">
    <source>
        <dbReference type="ARBA" id="ARBA00023012"/>
    </source>
</evidence>
<dbReference type="InterPro" id="IPR036890">
    <property type="entry name" value="HATPase_C_sf"/>
</dbReference>
<dbReference type="PROSITE" id="PS50109">
    <property type="entry name" value="HIS_KIN"/>
    <property type="match status" value="1"/>
</dbReference>
<evidence type="ECO:0000313" key="15">
    <source>
        <dbReference type="Proteomes" id="UP000185678"/>
    </source>
</evidence>
<evidence type="ECO:0000256" key="1">
    <source>
        <dbReference type="ARBA" id="ARBA00000085"/>
    </source>
</evidence>
<evidence type="ECO:0000259" key="13">
    <source>
        <dbReference type="PROSITE" id="PS50885"/>
    </source>
</evidence>
<evidence type="ECO:0000259" key="12">
    <source>
        <dbReference type="PROSITE" id="PS50109"/>
    </source>
</evidence>
<organism evidence="14 15">
    <name type="scientific">Insolitispirillum peregrinum</name>
    <dbReference type="NCBI Taxonomy" id="80876"/>
    <lineage>
        <taxon>Bacteria</taxon>
        <taxon>Pseudomonadati</taxon>
        <taxon>Pseudomonadota</taxon>
        <taxon>Alphaproteobacteria</taxon>
        <taxon>Rhodospirillales</taxon>
        <taxon>Novispirillaceae</taxon>
        <taxon>Insolitispirillum</taxon>
    </lineage>
</organism>
<comment type="catalytic activity">
    <reaction evidence="1">
        <text>ATP + protein L-histidine = ADP + protein N-phospho-L-histidine.</text>
        <dbReference type="EC" id="2.7.13.3"/>
    </reaction>
</comment>
<dbReference type="InterPro" id="IPR003661">
    <property type="entry name" value="HisK_dim/P_dom"/>
</dbReference>
<dbReference type="Pfam" id="PF00672">
    <property type="entry name" value="HAMP"/>
    <property type="match status" value="1"/>
</dbReference>
<keyword evidence="7 14" id="KW-0418">Kinase</keyword>
<dbReference type="SUPFAM" id="SSF55874">
    <property type="entry name" value="ATPase domain of HSP90 chaperone/DNA topoisomerase II/histidine kinase"/>
    <property type="match status" value="1"/>
</dbReference>
<evidence type="ECO:0000256" key="4">
    <source>
        <dbReference type="ARBA" id="ARBA00022553"/>
    </source>
</evidence>
<evidence type="ECO:0000256" key="11">
    <source>
        <dbReference type="SAM" id="Phobius"/>
    </source>
</evidence>
<keyword evidence="9" id="KW-0902">Two-component regulatory system</keyword>
<evidence type="ECO:0000256" key="8">
    <source>
        <dbReference type="ARBA" id="ARBA00022989"/>
    </source>
</evidence>
<dbReference type="Pfam" id="PF13755">
    <property type="entry name" value="Sensor_TM1"/>
    <property type="match status" value="1"/>
</dbReference>
<dbReference type="SMART" id="SM00388">
    <property type="entry name" value="HisKA"/>
    <property type="match status" value="1"/>
</dbReference>
<evidence type="ECO:0000256" key="10">
    <source>
        <dbReference type="ARBA" id="ARBA00023136"/>
    </source>
</evidence>
<dbReference type="STRING" id="80876.SAMN05421779_108105"/>